<evidence type="ECO:0000313" key="1">
    <source>
        <dbReference type="EMBL" id="TYO65436.1"/>
    </source>
</evidence>
<protein>
    <submittedName>
        <fullName evidence="1">Uncharacterized protein</fullName>
    </submittedName>
</protein>
<sequence length="124" mass="14563">MKRSAAQSVPKLITRPINPKFKDRLPEIMTEIGDQLLVIEPAVDRVTVVLREFLDYLDFEIQKTALEIQRLKWEPQVDLPSLREAEEWLKQLAQLEEDFKVDVMTSPPKTIRAMAERVRKMFEV</sequence>
<keyword evidence="2" id="KW-1185">Reference proteome</keyword>
<accession>A0A5S4YM07</accession>
<name>A0A5S4YM07_9BRAD</name>
<proteinExistence type="predicted"/>
<gene>
    <name evidence="1" type="ORF">FXV83_15995</name>
</gene>
<evidence type="ECO:0000313" key="2">
    <source>
        <dbReference type="Proteomes" id="UP000324797"/>
    </source>
</evidence>
<dbReference type="RefSeq" id="WP_148740370.1">
    <property type="nucleotide sequence ID" value="NZ_VSTH01000051.1"/>
</dbReference>
<comment type="caution">
    <text evidence="1">The sequence shown here is derived from an EMBL/GenBank/DDBJ whole genome shotgun (WGS) entry which is preliminary data.</text>
</comment>
<reference evidence="1 2" key="1">
    <citation type="submission" date="2019-08" db="EMBL/GenBank/DDBJ databases">
        <title>Bradyrhizobium hipponensis sp. nov., a rhizobium isolated from a Lupinus angustifolius root nodule in Tunisia.</title>
        <authorList>
            <person name="Off K."/>
            <person name="Rejili M."/>
            <person name="Mars M."/>
            <person name="Brachmann A."/>
            <person name="Marin M."/>
        </authorList>
    </citation>
    <scope>NUCLEOTIDE SEQUENCE [LARGE SCALE GENOMIC DNA]</scope>
    <source>
        <strain evidence="2">aSej3</strain>
    </source>
</reference>
<dbReference type="AlphaFoldDB" id="A0A5S4YM07"/>
<organism evidence="1 2">
    <name type="scientific">Bradyrhizobium hipponense</name>
    <dbReference type="NCBI Taxonomy" id="2605638"/>
    <lineage>
        <taxon>Bacteria</taxon>
        <taxon>Pseudomonadati</taxon>
        <taxon>Pseudomonadota</taxon>
        <taxon>Alphaproteobacteria</taxon>
        <taxon>Hyphomicrobiales</taxon>
        <taxon>Nitrobacteraceae</taxon>
        <taxon>Bradyrhizobium</taxon>
    </lineage>
</organism>
<dbReference type="EMBL" id="VSTH01000051">
    <property type="protein sequence ID" value="TYO65436.1"/>
    <property type="molecule type" value="Genomic_DNA"/>
</dbReference>
<dbReference type="Proteomes" id="UP000324797">
    <property type="component" value="Unassembled WGS sequence"/>
</dbReference>